<dbReference type="GO" id="GO:0003677">
    <property type="term" value="F:DNA binding"/>
    <property type="evidence" value="ECO:0007669"/>
    <property type="project" value="UniProtKB-KW"/>
</dbReference>
<dbReference type="InterPro" id="IPR039422">
    <property type="entry name" value="MarR/SlyA-like"/>
</dbReference>
<proteinExistence type="predicted"/>
<dbReference type="GO" id="GO:0003700">
    <property type="term" value="F:DNA-binding transcription factor activity"/>
    <property type="evidence" value="ECO:0007669"/>
    <property type="project" value="InterPro"/>
</dbReference>
<evidence type="ECO:0000256" key="1">
    <source>
        <dbReference type="ARBA" id="ARBA00023015"/>
    </source>
</evidence>
<dbReference type="PROSITE" id="PS50995">
    <property type="entry name" value="HTH_MARR_2"/>
    <property type="match status" value="1"/>
</dbReference>
<dbReference type="PANTHER" id="PTHR33164">
    <property type="entry name" value="TRANSCRIPTIONAL REGULATOR, MARR FAMILY"/>
    <property type="match status" value="1"/>
</dbReference>
<evidence type="ECO:0000313" key="6">
    <source>
        <dbReference type="Proteomes" id="UP000193200"/>
    </source>
</evidence>
<evidence type="ECO:0000259" key="4">
    <source>
        <dbReference type="PROSITE" id="PS50995"/>
    </source>
</evidence>
<feature type="domain" description="HTH marR-type" evidence="4">
    <location>
        <begin position="6"/>
        <end position="138"/>
    </location>
</feature>
<dbReference type="InterPro" id="IPR036390">
    <property type="entry name" value="WH_DNA-bd_sf"/>
</dbReference>
<keyword evidence="1" id="KW-0805">Transcription regulation</keyword>
<gene>
    <name evidence="5" type="primary">badR_2</name>
    <name evidence="5" type="ORF">OCH7691_03526</name>
</gene>
<name>A0A1Y5TVB9_9PROT</name>
<dbReference type="InParanoid" id="A0A1Y5TVB9"/>
<evidence type="ECO:0000256" key="2">
    <source>
        <dbReference type="ARBA" id="ARBA00023125"/>
    </source>
</evidence>
<dbReference type="Gene3D" id="1.10.10.10">
    <property type="entry name" value="Winged helix-like DNA-binding domain superfamily/Winged helix DNA-binding domain"/>
    <property type="match status" value="1"/>
</dbReference>
<reference evidence="5 6" key="1">
    <citation type="submission" date="2017-03" db="EMBL/GenBank/DDBJ databases">
        <authorList>
            <person name="Afonso C.L."/>
            <person name="Miller P.J."/>
            <person name="Scott M.A."/>
            <person name="Spackman E."/>
            <person name="Goraichik I."/>
            <person name="Dimitrov K.M."/>
            <person name="Suarez D.L."/>
            <person name="Swayne D.E."/>
        </authorList>
    </citation>
    <scope>NUCLEOTIDE SEQUENCE [LARGE SCALE GENOMIC DNA]</scope>
    <source>
        <strain evidence="5 6">CECT 7691</strain>
    </source>
</reference>
<dbReference type="PANTHER" id="PTHR33164:SF43">
    <property type="entry name" value="HTH-TYPE TRANSCRIPTIONAL REPRESSOR YETL"/>
    <property type="match status" value="1"/>
</dbReference>
<dbReference type="Proteomes" id="UP000193200">
    <property type="component" value="Unassembled WGS sequence"/>
</dbReference>
<dbReference type="PROSITE" id="PS01117">
    <property type="entry name" value="HTH_MARR_1"/>
    <property type="match status" value="1"/>
</dbReference>
<keyword evidence="2" id="KW-0238">DNA-binding</keyword>
<dbReference type="AlphaFoldDB" id="A0A1Y5TVB9"/>
<keyword evidence="6" id="KW-1185">Reference proteome</keyword>
<dbReference type="PRINTS" id="PR00598">
    <property type="entry name" value="HTHMARR"/>
</dbReference>
<dbReference type="InterPro" id="IPR023187">
    <property type="entry name" value="Tscrpt_reg_MarR-type_CS"/>
</dbReference>
<dbReference type="EMBL" id="FWFR01000003">
    <property type="protein sequence ID" value="SLN72887.1"/>
    <property type="molecule type" value="Genomic_DNA"/>
</dbReference>
<evidence type="ECO:0000256" key="3">
    <source>
        <dbReference type="ARBA" id="ARBA00023163"/>
    </source>
</evidence>
<dbReference type="FunCoup" id="A0A1Y5TVB9">
    <property type="interactions" value="168"/>
</dbReference>
<keyword evidence="3" id="KW-0804">Transcription</keyword>
<dbReference type="InterPro" id="IPR036388">
    <property type="entry name" value="WH-like_DNA-bd_sf"/>
</dbReference>
<evidence type="ECO:0000313" key="5">
    <source>
        <dbReference type="EMBL" id="SLN72887.1"/>
    </source>
</evidence>
<dbReference type="RefSeq" id="WP_085884861.1">
    <property type="nucleotide sequence ID" value="NZ_FWFR01000003.1"/>
</dbReference>
<accession>A0A1Y5TVB9</accession>
<sequence>MGSFVDDYLLYLLASASHDTSAEFHAEIKAAGLSVAEWRVLATLHDRNGLSIGELAAFTLSQQPTLTKLINRMERDGLVKRIGDDADGRKVRVAVTERGRTTATRFVAAARRHEDGLLGDYTEVEKAQLKRILKRLIRRAEPPA</sequence>
<protein>
    <submittedName>
        <fullName evidence="5">Transcriptional activatory protein BadR</fullName>
    </submittedName>
</protein>
<dbReference type="Pfam" id="PF12802">
    <property type="entry name" value="MarR_2"/>
    <property type="match status" value="1"/>
</dbReference>
<dbReference type="SMART" id="SM00347">
    <property type="entry name" value="HTH_MARR"/>
    <property type="match status" value="1"/>
</dbReference>
<organism evidence="5 6">
    <name type="scientific">Oceanibacterium hippocampi</name>
    <dbReference type="NCBI Taxonomy" id="745714"/>
    <lineage>
        <taxon>Bacteria</taxon>
        <taxon>Pseudomonadati</taxon>
        <taxon>Pseudomonadota</taxon>
        <taxon>Alphaproteobacteria</taxon>
        <taxon>Sneathiellales</taxon>
        <taxon>Sneathiellaceae</taxon>
        <taxon>Oceanibacterium</taxon>
    </lineage>
</organism>
<dbReference type="InterPro" id="IPR000835">
    <property type="entry name" value="HTH_MarR-typ"/>
</dbReference>
<dbReference type="OrthoDB" id="8906692at2"/>
<dbReference type="SUPFAM" id="SSF46785">
    <property type="entry name" value="Winged helix' DNA-binding domain"/>
    <property type="match status" value="1"/>
</dbReference>
<dbReference type="GO" id="GO:0006950">
    <property type="term" value="P:response to stress"/>
    <property type="evidence" value="ECO:0007669"/>
    <property type="project" value="TreeGrafter"/>
</dbReference>